<reference evidence="2" key="1">
    <citation type="submission" date="2022-06" db="EMBL/GenBank/DDBJ databases">
        <authorList>
            <person name="Dietemann V."/>
            <person name="Ory F."/>
            <person name="Dainat B."/>
            <person name="Oberhansli S."/>
        </authorList>
    </citation>
    <scope>NUCLEOTIDE SEQUENCE</scope>
    <source>
        <strain evidence="2">Ena-SAMPLE-TAB-26-04-2022-14:26:32:270-5432</strain>
    </source>
</reference>
<keyword evidence="3" id="KW-1185">Reference proteome</keyword>
<evidence type="ECO:0000313" key="2">
    <source>
        <dbReference type="EMBL" id="CAH8248448.1"/>
    </source>
</evidence>
<protein>
    <submittedName>
        <fullName evidence="2">Uncharacterized protein</fullName>
    </submittedName>
</protein>
<dbReference type="RefSeq" id="WP_261945442.1">
    <property type="nucleotide sequence ID" value="NZ_CALYLO010000010.1"/>
</dbReference>
<proteinExistence type="predicted"/>
<organism evidence="2 3">
    <name type="scientific">Paenibacillus melissococcoides</name>
    <dbReference type="NCBI Taxonomy" id="2912268"/>
    <lineage>
        <taxon>Bacteria</taxon>
        <taxon>Bacillati</taxon>
        <taxon>Bacillota</taxon>
        <taxon>Bacilli</taxon>
        <taxon>Bacillales</taxon>
        <taxon>Paenibacillaceae</taxon>
        <taxon>Paenibacillus</taxon>
    </lineage>
</organism>
<dbReference type="Proteomes" id="UP001154322">
    <property type="component" value="Unassembled WGS sequence"/>
</dbReference>
<comment type="caution">
    <text evidence="2">The sequence shown here is derived from an EMBL/GenBank/DDBJ whole genome shotgun (WGS) entry which is preliminary data.</text>
</comment>
<feature type="transmembrane region" description="Helical" evidence="1">
    <location>
        <begin position="7"/>
        <end position="28"/>
    </location>
</feature>
<evidence type="ECO:0000313" key="3">
    <source>
        <dbReference type="Proteomes" id="UP001154322"/>
    </source>
</evidence>
<accession>A0ABN8UBE3</accession>
<sequence>MNSGIKVIFVIYFLVIGFIVTVEVQSVYTAREEIKKALIIAVDSGIIHGTVSGDTGRGDVRLDETRVRQGVVSVLRKNLNLDETLSSDAFRKGRLEVKVTHNSNGVPRVEAVYRGTLRIGIMRLVGMDGYEIEVPKRTPYLTEYK</sequence>
<keyword evidence="1" id="KW-0812">Transmembrane</keyword>
<dbReference type="EMBL" id="CALYLO010000010">
    <property type="protein sequence ID" value="CAH8248448.1"/>
    <property type="molecule type" value="Genomic_DNA"/>
</dbReference>
<gene>
    <name evidence="2" type="ORF">WJ0W_007116</name>
</gene>
<name>A0ABN8UBE3_9BACL</name>
<keyword evidence="1" id="KW-1133">Transmembrane helix</keyword>
<keyword evidence="1" id="KW-0472">Membrane</keyword>
<evidence type="ECO:0000256" key="1">
    <source>
        <dbReference type="SAM" id="Phobius"/>
    </source>
</evidence>